<reference evidence="2" key="1">
    <citation type="submission" date="2021-06" db="EMBL/GenBank/DDBJ databases">
        <authorList>
            <person name="Kallberg Y."/>
            <person name="Tangrot J."/>
            <person name="Rosling A."/>
        </authorList>
    </citation>
    <scope>NUCLEOTIDE SEQUENCE</scope>
    <source>
        <strain evidence="2">IN212</strain>
    </source>
</reference>
<keyword evidence="3" id="KW-1185">Reference proteome</keyword>
<protein>
    <submittedName>
        <fullName evidence="2">18848_t:CDS:1</fullName>
    </submittedName>
</protein>
<evidence type="ECO:0000313" key="2">
    <source>
        <dbReference type="EMBL" id="CAG8505750.1"/>
    </source>
</evidence>
<dbReference type="AlphaFoldDB" id="A0A9N8ZRT3"/>
<feature type="region of interest" description="Disordered" evidence="1">
    <location>
        <begin position="166"/>
        <end position="223"/>
    </location>
</feature>
<proteinExistence type="predicted"/>
<dbReference type="EMBL" id="CAJVPZ010002073">
    <property type="protein sequence ID" value="CAG8505750.1"/>
    <property type="molecule type" value="Genomic_DNA"/>
</dbReference>
<feature type="non-terminal residue" evidence="2">
    <location>
        <position position="223"/>
    </location>
</feature>
<feature type="non-terminal residue" evidence="2">
    <location>
        <position position="1"/>
    </location>
</feature>
<evidence type="ECO:0000256" key="1">
    <source>
        <dbReference type="SAM" id="MobiDB-lite"/>
    </source>
</evidence>
<comment type="caution">
    <text evidence="2">The sequence shown here is derived from an EMBL/GenBank/DDBJ whole genome shotgun (WGS) entry which is preliminary data.</text>
</comment>
<dbReference type="Proteomes" id="UP000789396">
    <property type="component" value="Unassembled WGS sequence"/>
</dbReference>
<name>A0A9N8ZRT3_9GLOM</name>
<sequence>MVSSISYVNLSQKIIDCELPSSETLNILSTGQQIEILKLCYNGQKKLLNQLLEEKKLENADIEIPIIQLPKRNKTQITQNLNNDELELSIQQNIKKITNANKENMSIDFEKEFCEKDEDCSSSSFSTYTTPTLNNYVTLDSNEYIDPTPSGHITSTLNSDCEEADEDYMTQTSKTDTNSKKHNQSLESPLPKRIRKEDTQLPLQSTSNNRLQEIQNAKISNKA</sequence>
<feature type="compositionally biased region" description="Polar residues" evidence="1">
    <location>
        <begin position="201"/>
        <end position="223"/>
    </location>
</feature>
<gene>
    <name evidence="2" type="ORF">RFULGI_LOCUS2654</name>
</gene>
<dbReference type="OrthoDB" id="10519971at2759"/>
<organism evidence="2 3">
    <name type="scientific">Racocetra fulgida</name>
    <dbReference type="NCBI Taxonomy" id="60492"/>
    <lineage>
        <taxon>Eukaryota</taxon>
        <taxon>Fungi</taxon>
        <taxon>Fungi incertae sedis</taxon>
        <taxon>Mucoromycota</taxon>
        <taxon>Glomeromycotina</taxon>
        <taxon>Glomeromycetes</taxon>
        <taxon>Diversisporales</taxon>
        <taxon>Gigasporaceae</taxon>
        <taxon>Racocetra</taxon>
    </lineage>
</organism>
<accession>A0A9N8ZRT3</accession>
<evidence type="ECO:0000313" key="3">
    <source>
        <dbReference type="Proteomes" id="UP000789396"/>
    </source>
</evidence>